<dbReference type="PROSITE" id="PS50088">
    <property type="entry name" value="ANK_REPEAT"/>
    <property type="match status" value="1"/>
</dbReference>
<dbReference type="SUPFAM" id="SSF48403">
    <property type="entry name" value="Ankyrin repeat"/>
    <property type="match status" value="1"/>
</dbReference>
<dbReference type="Gene3D" id="1.25.40.20">
    <property type="entry name" value="Ankyrin repeat-containing domain"/>
    <property type="match status" value="1"/>
</dbReference>
<dbReference type="InterPro" id="IPR002110">
    <property type="entry name" value="Ankyrin_rpt"/>
</dbReference>
<keyword evidence="4" id="KW-1185">Reference proteome</keyword>
<dbReference type="InterPro" id="IPR000182">
    <property type="entry name" value="GNAT_dom"/>
</dbReference>
<sequence length="418" mass="45431">MTTILSNADSFQLEAAIAGNHADLFFLDAQAKGGLIAQEAGCSWTYIPTEQSGTIPFPSTPDGTSALDAISGFYQTHPVRNLGVWSLSPAETTDLDVMLLARGFQLGWQPCWMAIEIATLRSDFVAPNDLLIKPDNETLLHSLTALPYSGKDSCGNTNLQNSNPDQVQRFVALWQGKVAAQGLVVFGGGVAGIYNVGVVPEARGKGIGKAIVSAACLHAFQKGYHYATLNANNMGRPLYEQLGFKWINDGLTWWITDDRLSTRPPGPGQVALAEAVGKGNLSILDTLPAADLNVPLCNGMRLLELAAHCRQEASAEWLIAHGALCSVLDAWDMGWENRCIAMLSQEPAAANQLYGMHRYTLLHVAVERNDIALARLALSANPDLRLRDKIHGGTALNWAQHLHRHEIQELIQAHYSRH</sequence>
<dbReference type="AlphaFoldDB" id="C6VUW3"/>
<organism evidence="3 4">
    <name type="scientific">Dyadobacter fermentans (strain ATCC 700827 / DSM 18053 / CIP 107007 / KCTC 52180 / NS114)</name>
    <dbReference type="NCBI Taxonomy" id="471854"/>
    <lineage>
        <taxon>Bacteria</taxon>
        <taxon>Pseudomonadati</taxon>
        <taxon>Bacteroidota</taxon>
        <taxon>Cytophagia</taxon>
        <taxon>Cytophagales</taxon>
        <taxon>Spirosomataceae</taxon>
        <taxon>Dyadobacter</taxon>
    </lineage>
</organism>
<dbReference type="Proteomes" id="UP000002011">
    <property type="component" value="Chromosome"/>
</dbReference>
<dbReference type="EMBL" id="CP001619">
    <property type="protein sequence ID" value="ACT93100.1"/>
    <property type="molecule type" value="Genomic_DNA"/>
</dbReference>
<feature type="domain" description="N-acetyltransferase" evidence="2">
    <location>
        <begin position="130"/>
        <end position="265"/>
    </location>
</feature>
<keyword evidence="3" id="KW-0808">Transferase</keyword>
<dbReference type="CDD" id="cd04301">
    <property type="entry name" value="NAT_SF"/>
    <property type="match status" value="1"/>
</dbReference>
<evidence type="ECO:0000313" key="3">
    <source>
        <dbReference type="EMBL" id="ACT93100.1"/>
    </source>
</evidence>
<dbReference type="RefSeq" id="WP_015811354.1">
    <property type="nucleotide sequence ID" value="NC_013037.1"/>
</dbReference>
<dbReference type="PANTHER" id="PTHR43328">
    <property type="entry name" value="ACETYLTRANSFERASE-RELATED"/>
    <property type="match status" value="1"/>
</dbReference>
<protein>
    <submittedName>
        <fullName evidence="3">GCN5-related N-acetyltransferase</fullName>
    </submittedName>
</protein>
<dbReference type="SMART" id="SM00248">
    <property type="entry name" value="ANK"/>
    <property type="match status" value="2"/>
</dbReference>
<evidence type="ECO:0000256" key="1">
    <source>
        <dbReference type="PROSITE-ProRule" id="PRU00023"/>
    </source>
</evidence>
<dbReference type="Gene3D" id="3.40.630.30">
    <property type="match status" value="1"/>
</dbReference>
<gene>
    <name evidence="3" type="ordered locus">Dfer_1863</name>
</gene>
<dbReference type="SUPFAM" id="SSF55729">
    <property type="entry name" value="Acyl-CoA N-acyltransferases (Nat)"/>
    <property type="match status" value="1"/>
</dbReference>
<dbReference type="InterPro" id="IPR036770">
    <property type="entry name" value="Ankyrin_rpt-contain_sf"/>
</dbReference>
<dbReference type="GO" id="GO:0016747">
    <property type="term" value="F:acyltransferase activity, transferring groups other than amino-acyl groups"/>
    <property type="evidence" value="ECO:0007669"/>
    <property type="project" value="InterPro"/>
</dbReference>
<dbReference type="eggNOG" id="COG0456">
    <property type="taxonomic scope" value="Bacteria"/>
</dbReference>
<reference evidence="3 4" key="1">
    <citation type="journal article" date="2009" name="Stand. Genomic Sci.">
        <title>Complete genome sequence of Dyadobacter fermentans type strain (NS114).</title>
        <authorList>
            <person name="Lang E."/>
            <person name="Lapidus A."/>
            <person name="Chertkov O."/>
            <person name="Brettin T."/>
            <person name="Detter J.C."/>
            <person name="Han C."/>
            <person name="Copeland A."/>
            <person name="Glavina Del Rio T."/>
            <person name="Nolan M."/>
            <person name="Chen F."/>
            <person name="Lucas S."/>
            <person name="Tice H."/>
            <person name="Cheng J.F."/>
            <person name="Land M."/>
            <person name="Hauser L."/>
            <person name="Chang Y.J."/>
            <person name="Jeffries C.D."/>
            <person name="Kopitz M."/>
            <person name="Bruce D."/>
            <person name="Goodwin L."/>
            <person name="Pitluck S."/>
            <person name="Ovchinnikova G."/>
            <person name="Pati A."/>
            <person name="Ivanova N."/>
            <person name="Mavrommatis K."/>
            <person name="Chen A."/>
            <person name="Palaniappan K."/>
            <person name="Chain P."/>
            <person name="Bristow J."/>
            <person name="Eisen J.A."/>
            <person name="Markowitz V."/>
            <person name="Hugenholtz P."/>
            <person name="Goker M."/>
            <person name="Rohde M."/>
            <person name="Kyrpides N.C."/>
            <person name="Klenk H.P."/>
        </authorList>
    </citation>
    <scope>NUCLEOTIDE SEQUENCE [LARGE SCALE GENOMIC DNA]</scope>
    <source>
        <strain evidence="4">ATCC 700827 / DSM 18053 / CIP 107007 / KCTC 52180 / NS114</strain>
    </source>
</reference>
<dbReference type="eggNOG" id="COG0666">
    <property type="taxonomic scope" value="Bacteria"/>
</dbReference>
<accession>C6VUW3</accession>
<keyword evidence="1" id="KW-0040">ANK repeat</keyword>
<evidence type="ECO:0000259" key="2">
    <source>
        <dbReference type="PROSITE" id="PS51186"/>
    </source>
</evidence>
<dbReference type="KEGG" id="dfe:Dfer_1863"/>
<proteinExistence type="predicted"/>
<dbReference type="HOGENOM" id="CLU_660913_0_0_10"/>
<dbReference type="OrthoDB" id="1096234at2"/>
<dbReference type="InterPro" id="IPR016181">
    <property type="entry name" value="Acyl_CoA_acyltransferase"/>
</dbReference>
<name>C6VUW3_DYAFD</name>
<dbReference type="PROSITE" id="PS51186">
    <property type="entry name" value="GNAT"/>
    <property type="match status" value="1"/>
</dbReference>
<feature type="repeat" description="ANK" evidence="1">
    <location>
        <begin position="357"/>
        <end position="389"/>
    </location>
</feature>
<evidence type="ECO:0000313" key="4">
    <source>
        <dbReference type="Proteomes" id="UP000002011"/>
    </source>
</evidence>
<dbReference type="STRING" id="471854.Dfer_1863"/>
<dbReference type="Pfam" id="PF00583">
    <property type="entry name" value="Acetyltransf_1"/>
    <property type="match status" value="1"/>
</dbReference>
<dbReference type="PANTHER" id="PTHR43328:SF1">
    <property type="entry name" value="N-ACETYLTRANSFERASE DOMAIN-CONTAINING PROTEIN"/>
    <property type="match status" value="1"/>
</dbReference>